<dbReference type="Pfam" id="PF00069">
    <property type="entry name" value="Pkinase"/>
    <property type="match status" value="1"/>
</dbReference>
<accession>A0A8H4T1U7</accession>
<evidence type="ECO:0000256" key="2">
    <source>
        <dbReference type="PROSITE-ProRule" id="PRU10141"/>
    </source>
</evidence>
<comment type="caution">
    <text evidence="5">The sequence shown here is derived from an EMBL/GenBank/DDBJ whole genome shotgun (WGS) entry which is preliminary data.</text>
</comment>
<dbReference type="OrthoDB" id="10252171at2759"/>
<feature type="binding site" evidence="2">
    <location>
        <position position="253"/>
    </location>
    <ligand>
        <name>ATP</name>
        <dbReference type="ChEBI" id="CHEBI:30616"/>
    </ligand>
</feature>
<dbReference type="GO" id="GO:0005524">
    <property type="term" value="F:ATP binding"/>
    <property type="evidence" value="ECO:0007669"/>
    <property type="project" value="UniProtKB-UniRule"/>
</dbReference>
<feature type="domain" description="FHA" evidence="3">
    <location>
        <begin position="78"/>
        <end position="124"/>
    </location>
</feature>
<dbReference type="InterPro" id="IPR011009">
    <property type="entry name" value="Kinase-like_dom_sf"/>
</dbReference>
<evidence type="ECO:0000313" key="6">
    <source>
        <dbReference type="Proteomes" id="UP000622797"/>
    </source>
</evidence>
<dbReference type="PANTHER" id="PTHR24347">
    <property type="entry name" value="SERINE/THREONINE-PROTEIN KINASE"/>
    <property type="match status" value="1"/>
</dbReference>
<dbReference type="InterPro" id="IPR017441">
    <property type="entry name" value="Protein_kinase_ATP_BS"/>
</dbReference>
<dbReference type="Pfam" id="PF00498">
    <property type="entry name" value="FHA"/>
    <property type="match status" value="1"/>
</dbReference>
<dbReference type="Gene3D" id="2.60.200.20">
    <property type="match status" value="1"/>
</dbReference>
<comment type="similarity">
    <text evidence="1">Belongs to the protein kinase superfamily. CAMK Ser/Thr protein kinase family. CHEK2 subfamily.</text>
</comment>
<dbReference type="AlphaFoldDB" id="A0A8H4T1U7"/>
<dbReference type="InterPro" id="IPR000719">
    <property type="entry name" value="Prot_kinase_dom"/>
</dbReference>
<reference evidence="5" key="2">
    <citation type="submission" date="2020-05" db="EMBL/GenBank/DDBJ databases">
        <authorList>
            <person name="Kim H.-S."/>
            <person name="Proctor R.H."/>
            <person name="Brown D.W."/>
        </authorList>
    </citation>
    <scope>NUCLEOTIDE SEQUENCE</scope>
    <source>
        <strain evidence="5">NRRL 20472</strain>
    </source>
</reference>
<dbReference type="GO" id="GO:0004672">
    <property type="term" value="F:protein kinase activity"/>
    <property type="evidence" value="ECO:0007669"/>
    <property type="project" value="InterPro"/>
</dbReference>
<dbReference type="SUPFAM" id="SSF56112">
    <property type="entry name" value="Protein kinase-like (PK-like)"/>
    <property type="match status" value="1"/>
</dbReference>
<proteinExistence type="inferred from homology"/>
<reference evidence="5" key="1">
    <citation type="journal article" date="2020" name="BMC Genomics">
        <title>Correction to: Identification and distribution of gene clusters required for synthesis of sphingolipid metabolism inhibitors in diverse species of the filamentous fungus Fusarium.</title>
        <authorList>
            <person name="Kim H.S."/>
            <person name="Lohmar J.M."/>
            <person name="Busman M."/>
            <person name="Brown D.W."/>
            <person name="Naumann T.A."/>
            <person name="Divon H.H."/>
            <person name="Lysoe E."/>
            <person name="Uhlig S."/>
            <person name="Proctor R.H."/>
        </authorList>
    </citation>
    <scope>NUCLEOTIDE SEQUENCE</scope>
    <source>
        <strain evidence="5">NRRL 20472</strain>
    </source>
</reference>
<gene>
    <name evidence="5" type="ORF">FSARC_13369</name>
</gene>
<evidence type="ECO:0000259" key="3">
    <source>
        <dbReference type="PROSITE" id="PS50006"/>
    </source>
</evidence>
<dbReference type="PROSITE" id="PS50011">
    <property type="entry name" value="PROTEIN_KINASE_DOM"/>
    <property type="match status" value="1"/>
</dbReference>
<dbReference type="InterPro" id="IPR000253">
    <property type="entry name" value="FHA_dom"/>
</dbReference>
<protein>
    <submittedName>
        <fullName evidence="5">Uncharacterized protein</fullName>
    </submittedName>
</protein>
<dbReference type="EMBL" id="JABEXW010000992">
    <property type="protein sequence ID" value="KAF4949867.1"/>
    <property type="molecule type" value="Genomic_DNA"/>
</dbReference>
<dbReference type="Gene3D" id="1.10.510.10">
    <property type="entry name" value="Transferase(Phosphotransferase) domain 1"/>
    <property type="match status" value="1"/>
</dbReference>
<dbReference type="SUPFAM" id="SSF49879">
    <property type="entry name" value="SMAD/FHA domain"/>
    <property type="match status" value="1"/>
</dbReference>
<dbReference type="PROSITE" id="PS50006">
    <property type="entry name" value="FHA_DOMAIN"/>
    <property type="match status" value="1"/>
</dbReference>
<sequence>MEHDDIIAYLYPHGLGDVGGAALESIEANSRHMPPRLKHTRRQWELIDSLESLHSWALDYLPHLVVRSSDAPKTSKGLLFGSNARCDVHLQRLGVSNVHFSLTFDKEYRAIISDMNSTRGTQVTYDGKNKGIRRDFSWIVGGHDLPQYADSIIISIPGAVAFQIVVEYHHKTSPEYIARVDRFNRGLGTDETLLHGLRLKCPPMAPPNTPCTEDMILKKKLGEGSFGVVAYVCNIRTGDERAIKSPSSNAIRKGMVDYGAWQQEAHIMGQVKHPHIIELIDSFTSPQPELHFEFMRHGSLASQDGITYKETCMIVRKCSSALEYLHGLEPPIAHREIKPANILVEHRTQESIYVKLGDFGLSQHLSELFTICGTTLYLAPEIRSEELRRSRNERTLGYTTAVDVWSLGVVACELLYGLPRHTTQHENDGTVWCQRIVGALQKDVRRDPTMLGSMLVDWYVQAEVGDSQILRGARQGGGSDISPGGYEALAEAAYVLQSLGQDAGAEYSSSR</sequence>
<feature type="domain" description="Protein kinase" evidence="4">
    <location>
        <begin position="215"/>
        <end position="511"/>
    </location>
</feature>
<keyword evidence="6" id="KW-1185">Reference proteome</keyword>
<organism evidence="5 6">
    <name type="scientific">Fusarium sarcochroum</name>
    <dbReference type="NCBI Taxonomy" id="1208366"/>
    <lineage>
        <taxon>Eukaryota</taxon>
        <taxon>Fungi</taxon>
        <taxon>Dikarya</taxon>
        <taxon>Ascomycota</taxon>
        <taxon>Pezizomycotina</taxon>
        <taxon>Sordariomycetes</taxon>
        <taxon>Hypocreomycetidae</taxon>
        <taxon>Hypocreales</taxon>
        <taxon>Nectriaceae</taxon>
        <taxon>Fusarium</taxon>
        <taxon>Fusarium lateritium species complex</taxon>
    </lineage>
</organism>
<dbReference type="PROSITE" id="PS00107">
    <property type="entry name" value="PROTEIN_KINASE_ATP"/>
    <property type="match status" value="1"/>
</dbReference>
<dbReference type="InterPro" id="IPR008984">
    <property type="entry name" value="SMAD_FHA_dom_sf"/>
</dbReference>
<keyword evidence="2" id="KW-0547">Nucleotide-binding</keyword>
<keyword evidence="2" id="KW-0067">ATP-binding</keyword>
<name>A0A8H4T1U7_9HYPO</name>
<evidence type="ECO:0000313" key="5">
    <source>
        <dbReference type="EMBL" id="KAF4949867.1"/>
    </source>
</evidence>
<dbReference type="Proteomes" id="UP000622797">
    <property type="component" value="Unassembled WGS sequence"/>
</dbReference>
<evidence type="ECO:0000259" key="4">
    <source>
        <dbReference type="PROSITE" id="PS50011"/>
    </source>
</evidence>
<evidence type="ECO:0000256" key="1">
    <source>
        <dbReference type="ARBA" id="ARBA00005575"/>
    </source>
</evidence>